<proteinExistence type="predicted"/>
<evidence type="ECO:0000313" key="1">
    <source>
        <dbReference type="EMBL" id="KAJ9651617.1"/>
    </source>
</evidence>
<gene>
    <name evidence="1" type="ORF">H2198_009120</name>
</gene>
<dbReference type="Proteomes" id="UP001172386">
    <property type="component" value="Unassembled WGS sequence"/>
</dbReference>
<sequence>MDMPCSFMEHAPVQYDGPTTNGRTGRRNMTLIPPVYQSGSNGATPTSVNDNHGSPVPVSPGMPSQQQTFNRLDLELIHYYSTQTYMTMTSRLTAHLVWRDVIFRHGLKHDFLLHALMATAALHKATKHAEDSEVHAEYIKVAFSYQNAALAGYIPALNRPDESNAVALFILSALLTVWLFGSKKLPEALNGVNFSKSATLVSQTANGAPDTGAPDFFEILTRIQGIHAVVKQTIQWLQGGEITPLLQPPTEAELPQNPPDIEASFEKLRKRVDDIAIANPQLSKSTIIERTEIYVERLEHLRRVSRSRTVLEHDQQVFAWPVTSEPPYIELIRLRDPIAIALFVHWAACFRCLDHLWWAKGWSYRLVRDASSLLDDTWSDVIAWPLKEVGLD</sequence>
<organism evidence="1 2">
    <name type="scientific">Neophaeococcomyces mojaviensis</name>
    <dbReference type="NCBI Taxonomy" id="3383035"/>
    <lineage>
        <taxon>Eukaryota</taxon>
        <taxon>Fungi</taxon>
        <taxon>Dikarya</taxon>
        <taxon>Ascomycota</taxon>
        <taxon>Pezizomycotina</taxon>
        <taxon>Eurotiomycetes</taxon>
        <taxon>Chaetothyriomycetidae</taxon>
        <taxon>Chaetothyriales</taxon>
        <taxon>Chaetothyriales incertae sedis</taxon>
        <taxon>Neophaeococcomyces</taxon>
    </lineage>
</organism>
<keyword evidence="2" id="KW-1185">Reference proteome</keyword>
<reference evidence="1" key="1">
    <citation type="submission" date="2022-10" db="EMBL/GenBank/DDBJ databases">
        <title>Culturing micro-colonial fungi from biological soil crusts in the Mojave desert and describing Neophaeococcomyces mojavensis, and introducing the new genera and species Taxawa tesnikishii.</title>
        <authorList>
            <person name="Kurbessoian T."/>
            <person name="Stajich J.E."/>
        </authorList>
    </citation>
    <scope>NUCLEOTIDE SEQUENCE</scope>
    <source>
        <strain evidence="1">JES_112</strain>
    </source>
</reference>
<protein>
    <submittedName>
        <fullName evidence="1">Uncharacterized protein</fullName>
    </submittedName>
</protein>
<comment type="caution">
    <text evidence="1">The sequence shown here is derived from an EMBL/GenBank/DDBJ whole genome shotgun (WGS) entry which is preliminary data.</text>
</comment>
<dbReference type="EMBL" id="JAPDRQ010000245">
    <property type="protein sequence ID" value="KAJ9651617.1"/>
    <property type="molecule type" value="Genomic_DNA"/>
</dbReference>
<evidence type="ECO:0000313" key="2">
    <source>
        <dbReference type="Proteomes" id="UP001172386"/>
    </source>
</evidence>
<accession>A0ACC2ZVQ5</accession>
<name>A0ACC2ZVQ5_9EURO</name>